<dbReference type="PANTHER" id="PTHR30055">
    <property type="entry name" value="HTH-TYPE TRANSCRIPTIONAL REGULATOR RUTR"/>
    <property type="match status" value="1"/>
</dbReference>
<name>A0A6I2GN96_9LACT</name>
<dbReference type="PANTHER" id="PTHR30055:SF226">
    <property type="entry name" value="HTH-TYPE TRANSCRIPTIONAL REGULATOR PKSA"/>
    <property type="match status" value="1"/>
</dbReference>
<feature type="DNA-binding region" description="H-T-H motif" evidence="2">
    <location>
        <begin position="54"/>
        <end position="73"/>
    </location>
</feature>
<evidence type="ECO:0000313" key="4">
    <source>
        <dbReference type="EMBL" id="MRI85948.1"/>
    </source>
</evidence>
<protein>
    <submittedName>
        <fullName evidence="4">TetR family transcriptional regulator</fullName>
    </submittedName>
</protein>
<accession>A0A6I2GN96</accession>
<dbReference type="GO" id="GO:0003700">
    <property type="term" value="F:DNA-binding transcription factor activity"/>
    <property type="evidence" value="ECO:0007669"/>
    <property type="project" value="TreeGrafter"/>
</dbReference>
<dbReference type="InterPro" id="IPR050109">
    <property type="entry name" value="HTH-type_TetR-like_transc_reg"/>
</dbReference>
<dbReference type="GO" id="GO:0000976">
    <property type="term" value="F:transcription cis-regulatory region binding"/>
    <property type="evidence" value="ECO:0007669"/>
    <property type="project" value="TreeGrafter"/>
</dbReference>
<keyword evidence="5" id="KW-1185">Reference proteome</keyword>
<dbReference type="EMBL" id="WJQS01000007">
    <property type="protein sequence ID" value="MRI85948.1"/>
    <property type="molecule type" value="Genomic_DNA"/>
</dbReference>
<dbReference type="PRINTS" id="PR00455">
    <property type="entry name" value="HTHTETR"/>
</dbReference>
<evidence type="ECO:0000313" key="5">
    <source>
        <dbReference type="Proteomes" id="UP000430975"/>
    </source>
</evidence>
<comment type="caution">
    <text evidence="4">The sequence shown here is derived from an EMBL/GenBank/DDBJ whole genome shotgun (WGS) entry which is preliminary data.</text>
</comment>
<dbReference type="AlphaFoldDB" id="A0A6I2GN96"/>
<dbReference type="Gene3D" id="1.10.357.10">
    <property type="entry name" value="Tetracycline Repressor, domain 2"/>
    <property type="match status" value="1"/>
</dbReference>
<proteinExistence type="predicted"/>
<organism evidence="4 5">
    <name type="scientific">Fundicoccus ignavus</name>
    <dbReference type="NCBI Taxonomy" id="2664442"/>
    <lineage>
        <taxon>Bacteria</taxon>
        <taxon>Bacillati</taxon>
        <taxon>Bacillota</taxon>
        <taxon>Bacilli</taxon>
        <taxon>Lactobacillales</taxon>
        <taxon>Aerococcaceae</taxon>
        <taxon>Fundicoccus</taxon>
    </lineage>
</organism>
<dbReference type="PROSITE" id="PS50977">
    <property type="entry name" value="HTH_TETR_2"/>
    <property type="match status" value="1"/>
</dbReference>
<evidence type="ECO:0000259" key="3">
    <source>
        <dbReference type="PROSITE" id="PS50977"/>
    </source>
</evidence>
<dbReference type="SUPFAM" id="SSF46689">
    <property type="entry name" value="Homeodomain-like"/>
    <property type="match status" value="1"/>
</dbReference>
<sequence length="213" mass="24788">MCYDINTIFLKGAPMDSNDNKPNHSLPIQPYTTRYLILEKAQEHFMRDGYKATSTRRIAKEVGITQPNLYHHFANKEALYIAVLEMVANNALDDLKLIPAETDHQLGETLIKMTYYLRETHPYNFPVMLNDMKKEISPETSFALYKIFQKSYLQPFIDLFEENSAQLIENFDADLLANHFFLVISPYMNPDNLSYSKLSIETIIDFFLNGIKR</sequence>
<dbReference type="Proteomes" id="UP000430975">
    <property type="component" value="Unassembled WGS sequence"/>
</dbReference>
<reference evidence="4 5" key="1">
    <citation type="submission" date="2019-11" db="EMBL/GenBank/DDBJ databases">
        <title>Characterisation of Fundicoccus ignavus gen. nov. sp. nov., a novel genus of the family Aerococcaceae isolated from bulk tank milk.</title>
        <authorList>
            <person name="Siebert A."/>
            <person name="Huptas C."/>
            <person name="Wenning M."/>
            <person name="Scherer S."/>
            <person name="Doll E.V."/>
        </authorList>
    </citation>
    <scope>NUCLEOTIDE SEQUENCE [LARGE SCALE GENOMIC DNA]</scope>
    <source>
        <strain evidence="4 5">WS4759</strain>
    </source>
</reference>
<evidence type="ECO:0000256" key="1">
    <source>
        <dbReference type="ARBA" id="ARBA00023125"/>
    </source>
</evidence>
<gene>
    <name evidence="4" type="ORF">GIY09_08720</name>
</gene>
<dbReference type="Pfam" id="PF00440">
    <property type="entry name" value="TetR_N"/>
    <property type="match status" value="1"/>
</dbReference>
<dbReference type="PROSITE" id="PS01081">
    <property type="entry name" value="HTH_TETR_1"/>
    <property type="match status" value="1"/>
</dbReference>
<keyword evidence="1 2" id="KW-0238">DNA-binding</keyword>
<feature type="domain" description="HTH tetR-type" evidence="3">
    <location>
        <begin position="31"/>
        <end position="91"/>
    </location>
</feature>
<dbReference type="InterPro" id="IPR009057">
    <property type="entry name" value="Homeodomain-like_sf"/>
</dbReference>
<dbReference type="InterPro" id="IPR023772">
    <property type="entry name" value="DNA-bd_HTH_TetR-type_CS"/>
</dbReference>
<dbReference type="InterPro" id="IPR001647">
    <property type="entry name" value="HTH_TetR"/>
</dbReference>
<evidence type="ECO:0000256" key="2">
    <source>
        <dbReference type="PROSITE-ProRule" id="PRU00335"/>
    </source>
</evidence>